<keyword evidence="1" id="KW-0732">Signal</keyword>
<accession>A0A563EZS9</accession>
<feature type="chain" id="PRO_5039390006" description="Secreted protein" evidence="1">
    <location>
        <begin position="22"/>
        <end position="259"/>
    </location>
</feature>
<protein>
    <recommendedName>
        <fullName evidence="4">Secreted protein</fullName>
    </recommendedName>
</protein>
<sequence length="259" mass="25785">MKLFSTAVLALSLTSINPATAMAGVGEDVEPHSATSASTSSAKSVTVTCPNGWKVVGTGGAVTGDRTAITRIKPKADLSGVEVHATEFGSGTPLPWTVTARANCAPGDFSLASKNGAQTAEASCPTGTKSLGVGAEIVDAVNGVHLTHLAPQGNLKGATAEAEGPAGTWSVTAYAICGKSSGAVLRSGGSSVVIGPNGSKSVSCQGDEKVISAGGSVAGKAIIGDVLPYESAAWLTGQARDAQTQQIRWSITPYAVCSL</sequence>
<feature type="signal peptide" evidence="1">
    <location>
        <begin position="1"/>
        <end position="21"/>
    </location>
</feature>
<proteinExistence type="predicted"/>
<name>A0A563EZS9_9PSEU</name>
<dbReference type="Proteomes" id="UP000316639">
    <property type="component" value="Unassembled WGS sequence"/>
</dbReference>
<evidence type="ECO:0000313" key="2">
    <source>
        <dbReference type="EMBL" id="TWP53237.1"/>
    </source>
</evidence>
<keyword evidence="3" id="KW-1185">Reference proteome</keyword>
<organism evidence="2 3">
    <name type="scientific">Lentzea tibetensis</name>
    <dbReference type="NCBI Taxonomy" id="2591470"/>
    <lineage>
        <taxon>Bacteria</taxon>
        <taxon>Bacillati</taxon>
        <taxon>Actinomycetota</taxon>
        <taxon>Actinomycetes</taxon>
        <taxon>Pseudonocardiales</taxon>
        <taxon>Pseudonocardiaceae</taxon>
        <taxon>Lentzea</taxon>
    </lineage>
</organism>
<dbReference type="RefSeq" id="WP_186762766.1">
    <property type="nucleotide sequence ID" value="NZ_VOBR01000003.1"/>
</dbReference>
<dbReference type="AlphaFoldDB" id="A0A563EZS9"/>
<comment type="caution">
    <text evidence="2">The sequence shown here is derived from an EMBL/GenBank/DDBJ whole genome shotgun (WGS) entry which is preliminary data.</text>
</comment>
<reference evidence="2 3" key="1">
    <citation type="submission" date="2019-07" db="EMBL/GenBank/DDBJ databases">
        <title>Lentzea xizangensis sp. nov., isolated from Qinghai-Tibetan Plateau Soils.</title>
        <authorList>
            <person name="Huang J."/>
        </authorList>
    </citation>
    <scope>NUCLEOTIDE SEQUENCE [LARGE SCALE GENOMIC DNA]</scope>
    <source>
        <strain evidence="2 3">FXJ1.1311</strain>
    </source>
</reference>
<evidence type="ECO:0008006" key="4">
    <source>
        <dbReference type="Google" id="ProtNLM"/>
    </source>
</evidence>
<gene>
    <name evidence="2" type="ORF">FKR81_04510</name>
</gene>
<evidence type="ECO:0000313" key="3">
    <source>
        <dbReference type="Proteomes" id="UP000316639"/>
    </source>
</evidence>
<dbReference type="EMBL" id="VOBR01000003">
    <property type="protein sequence ID" value="TWP53237.1"/>
    <property type="molecule type" value="Genomic_DNA"/>
</dbReference>
<evidence type="ECO:0000256" key="1">
    <source>
        <dbReference type="SAM" id="SignalP"/>
    </source>
</evidence>